<name>A0A4S8YBU6_AURPU</name>
<accession>A0A4S8YBU6</accession>
<sequence length="196" mass="22395">MLSNTSLTIIECLVIGNMSAAARKNDTSLEAVEKRALFTHIYLVHLDQSRHDLYAIYHGFPAGVDMPSHLKLPSISGSDRDTKIEQQVTKLLFEERDKLWHAKLGEDATVVAEIRATVRGPGTGNDLMSADEYQIPVYDVSSIDLSITTREEFERRLDFYWWRVRTSYTAYRKSSDEEKKKFRVDMTTAAISMRGK</sequence>
<organism evidence="1 2">
    <name type="scientific">Aureobasidium pullulans</name>
    <name type="common">Black yeast</name>
    <name type="synonym">Pullularia pullulans</name>
    <dbReference type="NCBI Taxonomy" id="5580"/>
    <lineage>
        <taxon>Eukaryota</taxon>
        <taxon>Fungi</taxon>
        <taxon>Dikarya</taxon>
        <taxon>Ascomycota</taxon>
        <taxon>Pezizomycotina</taxon>
        <taxon>Dothideomycetes</taxon>
        <taxon>Dothideomycetidae</taxon>
        <taxon>Dothideales</taxon>
        <taxon>Saccotheciaceae</taxon>
        <taxon>Aureobasidium</taxon>
    </lineage>
</organism>
<dbReference type="EMBL" id="QZAL01000020">
    <property type="protein sequence ID" value="THW48010.1"/>
    <property type="molecule type" value="Genomic_DNA"/>
</dbReference>
<protein>
    <submittedName>
        <fullName evidence="1">Uncharacterized protein</fullName>
    </submittedName>
</protein>
<comment type="caution">
    <text evidence="1">The sequence shown here is derived from an EMBL/GenBank/DDBJ whole genome shotgun (WGS) entry which is preliminary data.</text>
</comment>
<proteinExistence type="predicted"/>
<reference evidence="1 2" key="1">
    <citation type="submission" date="2018-10" db="EMBL/GenBank/DDBJ databases">
        <title>Fifty Aureobasidium pullulans genomes reveal a recombining polyextremotolerant generalist.</title>
        <authorList>
            <person name="Gostincar C."/>
            <person name="Turk M."/>
            <person name="Zajc J."/>
            <person name="Gunde-Cimerman N."/>
        </authorList>
    </citation>
    <scope>NUCLEOTIDE SEQUENCE [LARGE SCALE GENOMIC DNA]</scope>
    <source>
        <strain evidence="1 2">EXF-11013</strain>
    </source>
</reference>
<gene>
    <name evidence="1" type="ORF">D6D22_02373</name>
</gene>
<dbReference type="Proteomes" id="UP000310687">
    <property type="component" value="Unassembled WGS sequence"/>
</dbReference>
<evidence type="ECO:0000313" key="1">
    <source>
        <dbReference type="EMBL" id="THW48010.1"/>
    </source>
</evidence>
<dbReference type="AlphaFoldDB" id="A0A4S8YBU6"/>
<evidence type="ECO:0000313" key="2">
    <source>
        <dbReference type="Proteomes" id="UP000310687"/>
    </source>
</evidence>